<keyword evidence="4 6" id="KW-1133">Transmembrane helix</keyword>
<name>A0A2W5KRW0_9GAMM</name>
<evidence type="ECO:0000256" key="1">
    <source>
        <dbReference type="ARBA" id="ARBA00004370"/>
    </source>
</evidence>
<keyword evidence="3 6" id="KW-0812">Transmembrane</keyword>
<evidence type="ECO:0000256" key="4">
    <source>
        <dbReference type="ARBA" id="ARBA00022989"/>
    </source>
</evidence>
<evidence type="ECO:0000256" key="2">
    <source>
        <dbReference type="ARBA" id="ARBA00007165"/>
    </source>
</evidence>
<dbReference type="PROSITE" id="PS50895">
    <property type="entry name" value="SURF1"/>
    <property type="match status" value="1"/>
</dbReference>
<comment type="caution">
    <text evidence="6">Lacks conserved residue(s) required for the propagation of feature annotation.</text>
</comment>
<dbReference type="Proteomes" id="UP000249046">
    <property type="component" value="Unassembled WGS sequence"/>
</dbReference>
<protein>
    <recommendedName>
        <fullName evidence="6">SURF1-like protein</fullName>
    </recommendedName>
</protein>
<comment type="subcellular location">
    <subcellularLocation>
        <location evidence="6">Cell membrane</location>
        <topology evidence="6">Multi-pass membrane protein</topology>
    </subcellularLocation>
    <subcellularLocation>
        <location evidence="1">Membrane</location>
    </subcellularLocation>
</comment>
<keyword evidence="6" id="KW-1003">Cell membrane</keyword>
<keyword evidence="5 6" id="KW-0472">Membrane</keyword>
<gene>
    <name evidence="7" type="ORF">DI564_04745</name>
</gene>
<comment type="caution">
    <text evidence="7">The sequence shown here is derived from an EMBL/GenBank/DDBJ whole genome shotgun (WGS) entry which is preliminary data.</text>
</comment>
<evidence type="ECO:0000313" key="7">
    <source>
        <dbReference type="EMBL" id="PZQ18604.1"/>
    </source>
</evidence>
<accession>A0A2W5KRW0</accession>
<dbReference type="EMBL" id="QFPO01000003">
    <property type="protein sequence ID" value="PZQ18604.1"/>
    <property type="molecule type" value="Genomic_DNA"/>
</dbReference>
<evidence type="ECO:0000256" key="3">
    <source>
        <dbReference type="ARBA" id="ARBA00022692"/>
    </source>
</evidence>
<dbReference type="PANTHER" id="PTHR23427">
    <property type="entry name" value="SURFEIT LOCUS PROTEIN"/>
    <property type="match status" value="1"/>
</dbReference>
<organism evidence="7 8">
    <name type="scientific">Rhodanobacter denitrificans</name>
    <dbReference type="NCBI Taxonomy" id="666685"/>
    <lineage>
        <taxon>Bacteria</taxon>
        <taxon>Pseudomonadati</taxon>
        <taxon>Pseudomonadota</taxon>
        <taxon>Gammaproteobacteria</taxon>
        <taxon>Lysobacterales</taxon>
        <taxon>Rhodanobacteraceae</taxon>
        <taxon>Rhodanobacter</taxon>
    </lineage>
</organism>
<evidence type="ECO:0000256" key="6">
    <source>
        <dbReference type="RuleBase" id="RU363076"/>
    </source>
</evidence>
<comment type="similarity">
    <text evidence="2 6">Belongs to the SURF1 family.</text>
</comment>
<evidence type="ECO:0000313" key="8">
    <source>
        <dbReference type="Proteomes" id="UP000249046"/>
    </source>
</evidence>
<dbReference type="CDD" id="cd06662">
    <property type="entry name" value="SURF1"/>
    <property type="match status" value="1"/>
</dbReference>
<reference evidence="7 8" key="1">
    <citation type="submission" date="2017-08" db="EMBL/GenBank/DDBJ databases">
        <title>Infants hospitalized years apart are colonized by the same room-sourced microbial strains.</title>
        <authorList>
            <person name="Brooks B."/>
            <person name="Olm M.R."/>
            <person name="Firek B.A."/>
            <person name="Baker R."/>
            <person name="Thomas B.C."/>
            <person name="Morowitz M.J."/>
            <person name="Banfield J.F."/>
        </authorList>
    </citation>
    <scope>NUCLEOTIDE SEQUENCE [LARGE SCALE GENOMIC DNA]</scope>
    <source>
        <strain evidence="7">S2_005_003_R2_42</strain>
    </source>
</reference>
<dbReference type="PANTHER" id="PTHR23427:SF2">
    <property type="entry name" value="SURFEIT LOCUS PROTEIN 1"/>
    <property type="match status" value="1"/>
</dbReference>
<dbReference type="InterPro" id="IPR045214">
    <property type="entry name" value="Surf1/Surf4"/>
</dbReference>
<proteinExistence type="inferred from homology"/>
<feature type="transmembrane region" description="Helical" evidence="6">
    <location>
        <begin position="215"/>
        <end position="234"/>
    </location>
</feature>
<sequence>MKRRWHRPGLFAVVLTALGTAAFVSLGLWQLRRGAEKEQLLAAFARTAQIAPVDLAEARRQADARHFPHVRVEGRFDAEHAYLLDDQIRGQRTGVVVYGVFEPLEGGPALLVNRGFLPRRDSRRIEVPPLAEGPLVLSGLYAPPPGSGLRLGGNALPKQSAWPKTTIYLDTGEISADIGQRVDDRVLLLDPDPASGFERVWTPELMPPERHRGYAFQWFSFAAAAIVIFLVLHWRKSPS</sequence>
<dbReference type="GO" id="GO:0005886">
    <property type="term" value="C:plasma membrane"/>
    <property type="evidence" value="ECO:0007669"/>
    <property type="project" value="UniProtKB-SubCell"/>
</dbReference>
<dbReference type="Pfam" id="PF02104">
    <property type="entry name" value="SURF1"/>
    <property type="match status" value="1"/>
</dbReference>
<dbReference type="AlphaFoldDB" id="A0A2W5KRW0"/>
<dbReference type="InterPro" id="IPR002994">
    <property type="entry name" value="Surf1/Shy1"/>
</dbReference>
<evidence type="ECO:0000256" key="5">
    <source>
        <dbReference type="ARBA" id="ARBA00023136"/>
    </source>
</evidence>